<keyword evidence="1" id="KW-0238">DNA-binding</keyword>
<evidence type="ECO:0000313" key="4">
    <source>
        <dbReference type="EMBL" id="CAE8730685.1"/>
    </source>
</evidence>
<feature type="domain" description="Resolvase/invertase-type recombinase catalytic" evidence="3">
    <location>
        <begin position="43"/>
        <end position="194"/>
    </location>
</feature>
<gene>
    <name evidence="4" type="ORF">PGLA2088_LOCUS45811</name>
</gene>
<sequence length="288" mass="31848">LLINVCLLSSRLIVSKHSLSESYALVMGGKRPSQMHKRATGKAAVYSRVSTKTNAKRGGVQRQSDASLHACRQQSLKVAISVAEVVSGSLPLDKRGVFQKLLHDCKQKNIKKLFVESTRAVARDANVTEALFQLSKKLGVSIIPSDVPDLFVHNPNPAQKFLRRVIAAATELEKNLAVQRLQAGLQLKLTLMKKAIANNEKFIGKKPVAMTQYGKAKINGRLSILQKIKKSGKLTSDMRLKIKRECNKYEKGKFGLRTLAETLSKALKKKARLGPETARRMVAEIKIV</sequence>
<dbReference type="PANTHER" id="PTHR30461:SF2">
    <property type="entry name" value="SERINE RECOMBINASE PINE-RELATED"/>
    <property type="match status" value="1"/>
</dbReference>
<dbReference type="InterPro" id="IPR006119">
    <property type="entry name" value="Resolv_N"/>
</dbReference>
<dbReference type="Proteomes" id="UP000626109">
    <property type="component" value="Unassembled WGS sequence"/>
</dbReference>
<evidence type="ECO:0000256" key="1">
    <source>
        <dbReference type="ARBA" id="ARBA00023125"/>
    </source>
</evidence>
<accession>A0A813LDP4</accession>
<feature type="non-terminal residue" evidence="4">
    <location>
        <position position="288"/>
    </location>
</feature>
<dbReference type="Gene3D" id="3.40.50.1390">
    <property type="entry name" value="Resolvase, N-terminal catalytic domain"/>
    <property type="match status" value="1"/>
</dbReference>
<evidence type="ECO:0000259" key="3">
    <source>
        <dbReference type="SMART" id="SM00857"/>
    </source>
</evidence>
<dbReference type="PANTHER" id="PTHR30461">
    <property type="entry name" value="DNA-INVERTASE FROM LAMBDOID PROPHAGE"/>
    <property type="match status" value="1"/>
</dbReference>
<name>A0A813LDP4_POLGL</name>
<organism evidence="4 5">
    <name type="scientific">Polarella glacialis</name>
    <name type="common">Dinoflagellate</name>
    <dbReference type="NCBI Taxonomy" id="89957"/>
    <lineage>
        <taxon>Eukaryota</taxon>
        <taxon>Sar</taxon>
        <taxon>Alveolata</taxon>
        <taxon>Dinophyceae</taxon>
        <taxon>Suessiales</taxon>
        <taxon>Suessiaceae</taxon>
        <taxon>Polarella</taxon>
    </lineage>
</organism>
<dbReference type="InterPro" id="IPR050639">
    <property type="entry name" value="SSR_resolvase"/>
</dbReference>
<reference evidence="4" key="1">
    <citation type="submission" date="2021-02" db="EMBL/GenBank/DDBJ databases">
        <authorList>
            <person name="Dougan E. K."/>
            <person name="Rhodes N."/>
            <person name="Thang M."/>
            <person name="Chan C."/>
        </authorList>
    </citation>
    <scope>NUCLEOTIDE SEQUENCE</scope>
</reference>
<dbReference type="AlphaFoldDB" id="A0A813LDP4"/>
<dbReference type="GO" id="GO:0000150">
    <property type="term" value="F:DNA strand exchange activity"/>
    <property type="evidence" value="ECO:0007669"/>
    <property type="project" value="InterPro"/>
</dbReference>
<evidence type="ECO:0000313" key="5">
    <source>
        <dbReference type="Proteomes" id="UP000626109"/>
    </source>
</evidence>
<dbReference type="GO" id="GO:0003677">
    <property type="term" value="F:DNA binding"/>
    <property type="evidence" value="ECO:0007669"/>
    <property type="project" value="UniProtKB-KW"/>
</dbReference>
<protein>
    <recommendedName>
        <fullName evidence="3">Resolvase/invertase-type recombinase catalytic domain-containing protein</fullName>
    </recommendedName>
</protein>
<dbReference type="InterPro" id="IPR036162">
    <property type="entry name" value="Resolvase-like_N_sf"/>
</dbReference>
<dbReference type="Pfam" id="PF00239">
    <property type="entry name" value="Resolvase"/>
    <property type="match status" value="1"/>
</dbReference>
<dbReference type="SMART" id="SM00857">
    <property type="entry name" value="Resolvase"/>
    <property type="match status" value="1"/>
</dbReference>
<comment type="caution">
    <text evidence="4">The sequence shown here is derived from an EMBL/GenBank/DDBJ whole genome shotgun (WGS) entry which is preliminary data.</text>
</comment>
<proteinExistence type="predicted"/>
<keyword evidence="2" id="KW-0233">DNA recombination</keyword>
<dbReference type="EMBL" id="CAJNNW010035884">
    <property type="protein sequence ID" value="CAE8730685.1"/>
    <property type="molecule type" value="Genomic_DNA"/>
</dbReference>
<dbReference type="SUPFAM" id="SSF53041">
    <property type="entry name" value="Resolvase-like"/>
    <property type="match status" value="1"/>
</dbReference>
<dbReference type="CDD" id="cd00338">
    <property type="entry name" value="Ser_Recombinase"/>
    <property type="match status" value="1"/>
</dbReference>
<evidence type="ECO:0000256" key="2">
    <source>
        <dbReference type="ARBA" id="ARBA00023172"/>
    </source>
</evidence>